<dbReference type="PROSITE" id="PS50902">
    <property type="entry name" value="FLAVODOXIN_LIKE"/>
    <property type="match status" value="1"/>
</dbReference>
<keyword evidence="8 11" id="KW-0560">Oxidoreductase</keyword>
<comment type="subunit">
    <text evidence="11 12">Alpha(8)-beta(8). The alpha component is a flavoprotein, the beta component is a hemoprotein.</text>
</comment>
<name>A0A1B9QWB9_9VIBR</name>
<feature type="binding site" evidence="11 13">
    <location>
        <begin position="442"/>
        <end position="445"/>
    </location>
    <ligand>
        <name>FAD</name>
        <dbReference type="ChEBI" id="CHEBI:57692"/>
    </ligand>
</feature>
<dbReference type="CDD" id="cd06199">
    <property type="entry name" value="SiR"/>
    <property type="match status" value="1"/>
</dbReference>
<dbReference type="Gene3D" id="1.20.990.10">
    <property type="entry name" value="NADPH-cytochrome p450 Reductase, Chain A, domain 3"/>
    <property type="match status" value="1"/>
</dbReference>
<comment type="cofactor">
    <cofactor evidence="11 12 13">
        <name>FAD</name>
        <dbReference type="ChEBI" id="CHEBI:57692"/>
    </cofactor>
    <text evidence="11 12 13">Binds 1 FAD per subunit.</text>
</comment>
<protein>
    <recommendedName>
        <fullName evidence="11 12">Sulfite reductase [NADPH] flavoprotein alpha-component</fullName>
        <shortName evidence="11 12">SiR-FP</shortName>
        <ecNumber evidence="11 12">1.8.1.2</ecNumber>
    </recommendedName>
</protein>
<feature type="domain" description="FAD-binding FR-type" evidence="15">
    <location>
        <begin position="257"/>
        <end position="471"/>
    </location>
</feature>
<accession>A0A1B9QWB9</accession>
<evidence type="ECO:0000256" key="2">
    <source>
        <dbReference type="ARBA" id="ARBA00022605"/>
    </source>
</evidence>
<comment type="function">
    <text evidence="11 12">Component of the sulfite reductase complex that catalyzes the 6-electron reduction of sulfite to sulfide. This is one of several activities required for the biosynthesis of L-cysteine from sulfate. The flavoprotein component catalyzes the electron flow from NADPH -&gt; FAD -&gt; FMN to the hemoprotein component.</text>
</comment>
<dbReference type="PANTHER" id="PTHR19384">
    <property type="entry name" value="NITRIC OXIDE SYNTHASE-RELATED"/>
    <property type="match status" value="1"/>
</dbReference>
<dbReference type="Gene3D" id="2.40.30.10">
    <property type="entry name" value="Translation factors"/>
    <property type="match status" value="1"/>
</dbReference>
<dbReference type="SUPFAM" id="SSF52343">
    <property type="entry name" value="Ferredoxin reductase-like, C-terminal NADP-linked domain"/>
    <property type="match status" value="1"/>
</dbReference>
<keyword evidence="3 11" id="KW-0285">Flavoprotein</keyword>
<keyword evidence="9 11" id="KW-0198">Cysteine biosynthesis</keyword>
<sequence length="622" mass="68839">MSLNKKESSQKEVLSGNTSANDQAAFTAPINQQQIGQLQQTVSELSANQLAWVSGYFWGLSQTQSNAASAPIEQAAAVVAAKSAGKLTIIFASQTGNAKGVAEALEHEAKQLGVESQLFDASDYKGKNLAKETHVIIVASTNGEGEAPDNAIELHEFLQSKKAPKLPNLKYAVIGLGDSSYEFFCQTGKDFDAYLSKQGATAFIDRIDLDVDYENEAKEWRTKALDILQEDLSSGTEADVVQLPVGQASSHSQYTKQNPYTASLLTSQKITGRDSGKDVRHIEIDLEDSGITYQAGDALGVWYENSSDLANEILSKVGLSGVESVDVDGESLSIHSALVSKFEITASNPQFVTKFAELSGSKKLQKLVEDKDKLREYAGNTQIVDVLTEKKTKLSADEFVGLLRKLTPRLYSIASSQSEVDEEVHLTVGLVEYQKGEQSRFGGASGFLAQRLEEGGEVKVFIENNNNFKLPQDDNAPVIMIGPGTGIAPFRSFMQERDNREAEGKNWLFFGDRTFTQDFLYQVEWQKYLKSGLLSQLDVAFSRDQHEKVYVQHRVLEQAEQVWQWIQAGAYIYVCGDATRMAKDVHEAFIQVAEQQGKMSRDDAEAFINNLRKDKRYQRDVY</sequence>
<dbReference type="PANTHER" id="PTHR19384:SF128">
    <property type="entry name" value="NADPH OXIDOREDUCTASE A"/>
    <property type="match status" value="1"/>
</dbReference>
<feature type="binding site" evidence="11 13">
    <location>
        <position position="433"/>
    </location>
    <ligand>
        <name>FAD</name>
        <dbReference type="ChEBI" id="CHEBI:57692"/>
    </ligand>
</feature>
<feature type="binding site" evidence="11">
    <location>
        <position position="379"/>
    </location>
    <ligand>
        <name>FAD</name>
        <dbReference type="ChEBI" id="CHEBI:57692"/>
    </ligand>
</feature>
<evidence type="ECO:0000256" key="5">
    <source>
        <dbReference type="ARBA" id="ARBA00022827"/>
    </source>
</evidence>
<evidence type="ECO:0000256" key="13">
    <source>
        <dbReference type="PIRSR" id="PIRSR000207-1"/>
    </source>
</evidence>
<evidence type="ECO:0000256" key="8">
    <source>
        <dbReference type="ARBA" id="ARBA00023002"/>
    </source>
</evidence>
<dbReference type="GO" id="GO:0004783">
    <property type="term" value="F:sulfite reductase (NADPH) activity"/>
    <property type="evidence" value="ECO:0007669"/>
    <property type="project" value="UniProtKB-UniRule"/>
</dbReference>
<dbReference type="SUPFAM" id="SSF63380">
    <property type="entry name" value="Riboflavin synthase domain-like"/>
    <property type="match status" value="1"/>
</dbReference>
<dbReference type="UniPathway" id="UPA00140">
    <property type="reaction ID" value="UER00207"/>
</dbReference>
<feature type="binding site" evidence="11 13">
    <location>
        <begin position="140"/>
        <end position="143"/>
    </location>
    <ligand>
        <name>FMN</name>
        <dbReference type="ChEBI" id="CHEBI:58210"/>
    </ligand>
</feature>
<dbReference type="GO" id="GO:0050660">
    <property type="term" value="F:flavin adenine dinucleotide binding"/>
    <property type="evidence" value="ECO:0007669"/>
    <property type="project" value="InterPro"/>
</dbReference>
<evidence type="ECO:0000313" key="17">
    <source>
        <dbReference type="Proteomes" id="UP000093173"/>
    </source>
</evidence>
<proteinExistence type="inferred from homology"/>
<feature type="binding site" evidence="11 13">
    <location>
        <begin position="427"/>
        <end position="429"/>
    </location>
    <ligand>
        <name>FAD</name>
        <dbReference type="ChEBI" id="CHEBI:57692"/>
    </ligand>
</feature>
<evidence type="ECO:0000256" key="3">
    <source>
        <dbReference type="ARBA" id="ARBA00022630"/>
    </source>
</evidence>
<dbReference type="InterPro" id="IPR001709">
    <property type="entry name" value="Flavoprot_Pyr_Nucl_cyt_Rdtase"/>
</dbReference>
<dbReference type="PIRSF" id="PIRSF000207">
    <property type="entry name" value="SiR-FP_CysJ"/>
    <property type="match status" value="1"/>
</dbReference>
<dbReference type="GO" id="GO:0005829">
    <property type="term" value="C:cytosol"/>
    <property type="evidence" value="ECO:0007669"/>
    <property type="project" value="TreeGrafter"/>
</dbReference>
<dbReference type="EC" id="1.8.1.2" evidence="11 12"/>
<comment type="caution">
    <text evidence="16">The sequence shown here is derived from an EMBL/GenBank/DDBJ whole genome shotgun (WGS) entry which is preliminary data.</text>
</comment>
<dbReference type="GO" id="GO:0070814">
    <property type="term" value="P:hydrogen sulfide biosynthetic process"/>
    <property type="evidence" value="ECO:0007669"/>
    <property type="project" value="UniProtKB-UniRule"/>
</dbReference>
<dbReference type="Pfam" id="PF00258">
    <property type="entry name" value="Flavodoxin_1"/>
    <property type="match status" value="1"/>
</dbReference>
<dbReference type="FunFam" id="3.40.50.80:FF:000001">
    <property type="entry name" value="NADPH--cytochrome P450 reductase 1"/>
    <property type="match status" value="1"/>
</dbReference>
<dbReference type="Proteomes" id="UP000093173">
    <property type="component" value="Unassembled WGS sequence"/>
</dbReference>
<dbReference type="PROSITE" id="PS51384">
    <property type="entry name" value="FAD_FR"/>
    <property type="match status" value="1"/>
</dbReference>
<feature type="binding site" evidence="11 13">
    <location>
        <position position="345"/>
    </location>
    <ligand>
        <name>FAD</name>
        <dbReference type="ChEBI" id="CHEBI:57692"/>
    </ligand>
</feature>
<dbReference type="InterPro" id="IPR039261">
    <property type="entry name" value="FNR_nucleotide-bd"/>
</dbReference>
<dbReference type="InterPro" id="IPR023173">
    <property type="entry name" value="NADPH_Cyt_P450_Rdtase_alpha"/>
</dbReference>
<evidence type="ECO:0000256" key="7">
    <source>
        <dbReference type="ARBA" id="ARBA00022982"/>
    </source>
</evidence>
<dbReference type="InterPro" id="IPR001094">
    <property type="entry name" value="Flavdoxin-like"/>
</dbReference>
<feature type="binding site" evidence="11 13">
    <location>
        <begin position="93"/>
        <end position="98"/>
    </location>
    <ligand>
        <name>FMN</name>
        <dbReference type="ChEBI" id="CHEBI:58210"/>
    </ligand>
</feature>
<keyword evidence="2 11" id="KW-0028">Amino-acid biosynthesis</keyword>
<feature type="binding site" evidence="11 13">
    <location>
        <begin position="176"/>
        <end position="185"/>
    </location>
    <ligand>
        <name>FMN</name>
        <dbReference type="ChEBI" id="CHEBI:58210"/>
    </ligand>
</feature>
<dbReference type="GO" id="GO:0000103">
    <property type="term" value="P:sulfate assimilation"/>
    <property type="evidence" value="ECO:0007669"/>
    <property type="project" value="UniProtKB-UniRule"/>
</dbReference>
<comment type="catalytic activity">
    <reaction evidence="10 11 12">
        <text>hydrogen sulfide + 3 NADP(+) + 3 H2O = sulfite + 3 NADPH + 4 H(+)</text>
        <dbReference type="Rhea" id="RHEA:13801"/>
        <dbReference type="ChEBI" id="CHEBI:15377"/>
        <dbReference type="ChEBI" id="CHEBI:15378"/>
        <dbReference type="ChEBI" id="CHEBI:17359"/>
        <dbReference type="ChEBI" id="CHEBI:29919"/>
        <dbReference type="ChEBI" id="CHEBI:57783"/>
        <dbReference type="ChEBI" id="CHEBI:58349"/>
        <dbReference type="EC" id="1.8.1.2"/>
    </reaction>
</comment>
<feature type="domain" description="Flavodoxin-like" evidence="14">
    <location>
        <begin position="87"/>
        <end position="225"/>
    </location>
</feature>
<comment type="pathway">
    <text evidence="11 12">Sulfur metabolism; hydrogen sulfide biosynthesis; hydrogen sulfide from sulfite (NADPH route): step 1/1.</text>
</comment>
<dbReference type="GO" id="GO:0010181">
    <property type="term" value="F:FMN binding"/>
    <property type="evidence" value="ECO:0007669"/>
    <property type="project" value="InterPro"/>
</dbReference>
<evidence type="ECO:0000259" key="15">
    <source>
        <dbReference type="PROSITE" id="PS51384"/>
    </source>
</evidence>
<dbReference type="Gene3D" id="3.40.50.360">
    <property type="match status" value="1"/>
</dbReference>
<evidence type="ECO:0000256" key="9">
    <source>
        <dbReference type="ARBA" id="ARBA00023192"/>
    </source>
</evidence>
<feature type="binding site" evidence="11 13">
    <location>
        <position position="622"/>
    </location>
    <ligand>
        <name>FAD</name>
        <dbReference type="ChEBI" id="CHEBI:57692"/>
    </ligand>
</feature>
<keyword evidence="7 11" id="KW-0249">Electron transport</keyword>
<evidence type="ECO:0000256" key="1">
    <source>
        <dbReference type="ARBA" id="ARBA00022448"/>
    </source>
</evidence>
<dbReference type="InterPro" id="IPR029039">
    <property type="entry name" value="Flavoprotein-like_sf"/>
</dbReference>
<dbReference type="InterPro" id="IPR001433">
    <property type="entry name" value="OxRdtase_FAD/NAD-bd"/>
</dbReference>
<dbReference type="InterPro" id="IPR017938">
    <property type="entry name" value="Riboflavin_synthase-like_b-brl"/>
</dbReference>
<feature type="binding site" evidence="11 13">
    <location>
        <begin position="548"/>
        <end position="552"/>
    </location>
    <ligand>
        <name>NADP(+)</name>
        <dbReference type="ChEBI" id="CHEBI:58349"/>
    </ligand>
</feature>
<evidence type="ECO:0000256" key="10">
    <source>
        <dbReference type="ARBA" id="ARBA00052219"/>
    </source>
</evidence>
<evidence type="ECO:0000313" key="16">
    <source>
        <dbReference type="EMBL" id="OCH73779.1"/>
    </source>
</evidence>
<dbReference type="NCBIfam" id="TIGR01931">
    <property type="entry name" value="cysJ"/>
    <property type="match status" value="1"/>
</dbReference>
<dbReference type="Gene3D" id="3.40.50.80">
    <property type="entry name" value="Nucleotide-binding domain of ferredoxin-NADP reductase (FNR) module"/>
    <property type="match status" value="1"/>
</dbReference>
<keyword evidence="5 11" id="KW-0274">FAD</keyword>
<reference evidence="17" key="1">
    <citation type="submission" date="2016-06" db="EMBL/GenBank/DDBJ databases">
        <authorList>
            <person name="Hehemann J.-H."/>
            <person name="Arevalo P."/>
            <person name="Datta M.S."/>
            <person name="Polz M.F."/>
        </authorList>
    </citation>
    <scope>NUCLEOTIDE SEQUENCE [LARGE SCALE GENOMIC DNA]</scope>
    <source>
        <strain evidence="17">9CSC122</strain>
    </source>
</reference>
<dbReference type="InterPro" id="IPR029758">
    <property type="entry name" value="CysJ_Proteobact"/>
</dbReference>
<feature type="binding site" evidence="11 13">
    <location>
        <begin position="542"/>
        <end position="543"/>
    </location>
    <ligand>
        <name>NADP(+)</name>
        <dbReference type="ChEBI" id="CHEBI:58349"/>
    </ligand>
</feature>
<keyword evidence="1 11" id="KW-0813">Transport</keyword>
<comment type="similarity">
    <text evidence="11">In the N-terminal section; belongs to the flavodoxin family.</text>
</comment>
<evidence type="ECO:0000256" key="11">
    <source>
        <dbReference type="HAMAP-Rule" id="MF_01541"/>
    </source>
</evidence>
<keyword evidence="17" id="KW-1185">Reference proteome</keyword>
<comment type="similarity">
    <text evidence="11">Belongs to the NADPH-dependent sulphite reductase flavoprotein subunit CysJ family.</text>
</comment>
<dbReference type="Pfam" id="PF00667">
    <property type="entry name" value="FAD_binding_1"/>
    <property type="match status" value="1"/>
</dbReference>
<keyword evidence="4 11" id="KW-0288">FMN</keyword>
<evidence type="ECO:0000256" key="4">
    <source>
        <dbReference type="ARBA" id="ARBA00022643"/>
    </source>
</evidence>
<evidence type="ECO:0000256" key="6">
    <source>
        <dbReference type="ARBA" id="ARBA00022857"/>
    </source>
</evidence>
<dbReference type="EMBL" id="MAJZ01000748">
    <property type="protein sequence ID" value="OCH73779.1"/>
    <property type="molecule type" value="Genomic_DNA"/>
</dbReference>
<keyword evidence="6 11" id="KW-0521">NADP</keyword>
<evidence type="ECO:0000259" key="14">
    <source>
        <dbReference type="PROSITE" id="PS50902"/>
    </source>
</evidence>
<gene>
    <name evidence="11" type="primary">cysJ</name>
    <name evidence="16" type="ORF">A6E14_13950</name>
</gene>
<dbReference type="SUPFAM" id="SSF52218">
    <property type="entry name" value="Flavoproteins"/>
    <property type="match status" value="1"/>
</dbReference>
<comment type="cofactor">
    <cofactor evidence="11 12 13">
        <name>FMN</name>
        <dbReference type="ChEBI" id="CHEBI:58210"/>
    </cofactor>
    <text evidence="11 12 13">Binds 1 FMN per subunit.</text>
</comment>
<dbReference type="InterPro" id="IPR003097">
    <property type="entry name" value="CysJ-like_FAD-binding"/>
</dbReference>
<dbReference type="GO" id="GO:0019344">
    <property type="term" value="P:cysteine biosynthetic process"/>
    <property type="evidence" value="ECO:0007669"/>
    <property type="project" value="UniProtKB-KW"/>
</dbReference>
<dbReference type="InterPro" id="IPR017927">
    <property type="entry name" value="FAD-bd_FR_type"/>
</dbReference>
<dbReference type="HAMAP" id="MF_01541">
    <property type="entry name" value="CysJ"/>
    <property type="match status" value="1"/>
</dbReference>
<organism evidence="16 17">
    <name type="scientific">Vibrio genomosp. F10</name>
    <dbReference type="NCBI Taxonomy" id="723171"/>
    <lineage>
        <taxon>Bacteria</taxon>
        <taxon>Pseudomonadati</taxon>
        <taxon>Pseudomonadota</taxon>
        <taxon>Gammaproteobacteria</taxon>
        <taxon>Vibrionales</taxon>
        <taxon>Vibrionaceae</taxon>
        <taxon>Vibrio</taxon>
    </lineage>
</organism>
<feature type="binding site" evidence="11 13">
    <location>
        <position position="584"/>
    </location>
    <ligand>
        <name>NADP(+)</name>
        <dbReference type="ChEBI" id="CHEBI:58349"/>
    </ligand>
</feature>
<dbReference type="Pfam" id="PF00175">
    <property type="entry name" value="NAD_binding_1"/>
    <property type="match status" value="1"/>
</dbReference>
<feature type="binding site" evidence="11 13">
    <location>
        <begin position="409"/>
        <end position="412"/>
    </location>
    <ligand>
        <name>FAD</name>
        <dbReference type="ChEBI" id="CHEBI:57692"/>
    </ligand>
</feature>
<dbReference type="PRINTS" id="PR00371">
    <property type="entry name" value="FPNCR"/>
</dbReference>
<comment type="similarity">
    <text evidence="11">In the C-terminal section; belongs to the flavoprotein pyridine nucleotide cytochrome reductase family.</text>
</comment>
<evidence type="ECO:0000256" key="12">
    <source>
        <dbReference type="PIRNR" id="PIRNR000207"/>
    </source>
</evidence>
<dbReference type="PRINTS" id="PR00369">
    <property type="entry name" value="FLAVODOXIN"/>
</dbReference>
<dbReference type="InterPro" id="IPR010199">
    <property type="entry name" value="CysJ"/>
</dbReference>
<dbReference type="AlphaFoldDB" id="A0A1B9QWB9"/>
<dbReference type="InterPro" id="IPR008254">
    <property type="entry name" value="Flavodoxin/NO_synth"/>
</dbReference>